<evidence type="ECO:0000256" key="5">
    <source>
        <dbReference type="ARBA" id="ARBA00023136"/>
    </source>
</evidence>
<dbReference type="Proteomes" id="UP001501729">
    <property type="component" value="Unassembled WGS sequence"/>
</dbReference>
<reference evidence="8 9" key="1">
    <citation type="journal article" date="2019" name="Int. J. Syst. Evol. Microbiol.">
        <title>The Global Catalogue of Microorganisms (GCM) 10K type strain sequencing project: providing services to taxonomists for standard genome sequencing and annotation.</title>
        <authorList>
            <consortium name="The Broad Institute Genomics Platform"/>
            <consortium name="The Broad Institute Genome Sequencing Center for Infectious Disease"/>
            <person name="Wu L."/>
            <person name="Ma J."/>
        </authorList>
    </citation>
    <scope>NUCLEOTIDE SEQUENCE [LARGE SCALE GENOMIC DNA]</scope>
    <source>
        <strain evidence="8 9">JCM 17504</strain>
    </source>
</reference>
<feature type="transmembrane region" description="Helical" evidence="7">
    <location>
        <begin position="192"/>
        <end position="213"/>
    </location>
</feature>
<evidence type="ECO:0000256" key="4">
    <source>
        <dbReference type="ARBA" id="ARBA00022989"/>
    </source>
</evidence>
<dbReference type="RefSeq" id="WP_227776409.1">
    <property type="nucleotide sequence ID" value="NZ_BAABKX010000001.1"/>
</dbReference>
<feature type="transmembrane region" description="Helical" evidence="7">
    <location>
        <begin position="21"/>
        <end position="48"/>
    </location>
</feature>
<feature type="transmembrane region" description="Helical" evidence="7">
    <location>
        <begin position="219"/>
        <end position="252"/>
    </location>
</feature>
<keyword evidence="2" id="KW-1003">Cell membrane</keyword>
<feature type="transmembrane region" description="Helical" evidence="7">
    <location>
        <begin position="366"/>
        <end position="395"/>
    </location>
</feature>
<name>A0AAV3UEM7_9EURY</name>
<dbReference type="PANTHER" id="PTHR30213">
    <property type="entry name" value="INNER MEMBRANE PROTEIN YHJD"/>
    <property type="match status" value="1"/>
</dbReference>
<evidence type="ECO:0000256" key="2">
    <source>
        <dbReference type="ARBA" id="ARBA00022475"/>
    </source>
</evidence>
<dbReference type="GO" id="GO:0005886">
    <property type="term" value="C:plasma membrane"/>
    <property type="evidence" value="ECO:0007669"/>
    <property type="project" value="UniProtKB-SubCell"/>
</dbReference>
<evidence type="ECO:0000313" key="8">
    <source>
        <dbReference type="EMBL" id="GAA5046731.1"/>
    </source>
</evidence>
<accession>A0AAV3UEM7</accession>
<evidence type="ECO:0000313" key="9">
    <source>
        <dbReference type="Proteomes" id="UP001501729"/>
    </source>
</evidence>
<dbReference type="Pfam" id="PF03631">
    <property type="entry name" value="Virul_fac_BrkB"/>
    <property type="match status" value="1"/>
</dbReference>
<keyword evidence="5 7" id="KW-0472">Membrane</keyword>
<dbReference type="NCBIfam" id="TIGR00765">
    <property type="entry name" value="yihY_not_rbn"/>
    <property type="match status" value="1"/>
</dbReference>
<organism evidence="8 9">
    <name type="scientific">Haladaptatus pallidirubidus</name>
    <dbReference type="NCBI Taxonomy" id="1008152"/>
    <lineage>
        <taxon>Archaea</taxon>
        <taxon>Methanobacteriati</taxon>
        <taxon>Methanobacteriota</taxon>
        <taxon>Stenosarchaea group</taxon>
        <taxon>Halobacteria</taxon>
        <taxon>Halobacteriales</taxon>
        <taxon>Haladaptataceae</taxon>
        <taxon>Haladaptatus</taxon>
    </lineage>
</organism>
<comment type="caution">
    <text evidence="8">The sequence shown here is derived from an EMBL/GenBank/DDBJ whole genome shotgun (WGS) entry which is preliminary data.</text>
</comment>
<evidence type="ECO:0000256" key="3">
    <source>
        <dbReference type="ARBA" id="ARBA00022692"/>
    </source>
</evidence>
<protein>
    <recommendedName>
        <fullName evidence="10">YihY family inner membrane protein</fullName>
    </recommendedName>
</protein>
<feature type="coiled-coil region" evidence="6">
    <location>
        <begin position="289"/>
        <end position="316"/>
    </location>
</feature>
<dbReference type="PANTHER" id="PTHR30213:SF0">
    <property type="entry name" value="UPF0761 MEMBRANE PROTEIN YIHY"/>
    <property type="match status" value="1"/>
</dbReference>
<evidence type="ECO:0000256" key="1">
    <source>
        <dbReference type="ARBA" id="ARBA00004651"/>
    </source>
</evidence>
<gene>
    <name evidence="8" type="ORF">GCM10025751_16300</name>
</gene>
<feature type="transmembrane region" description="Helical" evidence="7">
    <location>
        <begin position="124"/>
        <end position="149"/>
    </location>
</feature>
<feature type="transmembrane region" description="Helical" evidence="7">
    <location>
        <begin position="340"/>
        <end position="360"/>
    </location>
</feature>
<evidence type="ECO:0000256" key="7">
    <source>
        <dbReference type="SAM" id="Phobius"/>
    </source>
</evidence>
<dbReference type="AlphaFoldDB" id="A0AAV3UEM7"/>
<sequence>MNVRVTTREIADEVREQEITFLAAGIAFYAFVSILPALLLGLALVSIVGGESIATEVVTTAQRFLSPAAEAVIYEAFTTRSGRGSATIVGILVLVWSTLRVFRGLDKAFSRVYDSNHEESFVETLVDASIVVVVIALALLGLGLGRIVFSAFSWVPFAKTVSSIVVLLALVPVLLPLYYFFPDADVTVRQALPGTILATVGWVVLQALFQAYAESAAQFAAYGVLGGALLLVSWLYLGAIVLLLGAVVNAVLAGGTFRKTKDAGATNSKQQVDSGEYMTDDTEQSAPDILKLHGDVERLQSEFEEFEQDVDERTVQKPELESELKRYVRRRMRRGHARGWGPYLVLLYGTVMTLGAFRWLESGWAIAAMLVIWLSTLGLYTLMVLVGFGVSAVGVPGRVGGRIRDWRS</sequence>
<feature type="transmembrane region" description="Helical" evidence="7">
    <location>
        <begin position="84"/>
        <end position="103"/>
    </location>
</feature>
<keyword evidence="6" id="KW-0175">Coiled coil</keyword>
<dbReference type="GeneID" id="68612225"/>
<feature type="transmembrane region" description="Helical" evidence="7">
    <location>
        <begin position="161"/>
        <end position="180"/>
    </location>
</feature>
<keyword evidence="4 7" id="KW-1133">Transmembrane helix</keyword>
<dbReference type="EMBL" id="BAABKX010000001">
    <property type="protein sequence ID" value="GAA5046731.1"/>
    <property type="molecule type" value="Genomic_DNA"/>
</dbReference>
<proteinExistence type="predicted"/>
<evidence type="ECO:0000256" key="6">
    <source>
        <dbReference type="SAM" id="Coils"/>
    </source>
</evidence>
<comment type="subcellular location">
    <subcellularLocation>
        <location evidence="1">Cell membrane</location>
        <topology evidence="1">Multi-pass membrane protein</topology>
    </subcellularLocation>
</comment>
<evidence type="ECO:0008006" key="10">
    <source>
        <dbReference type="Google" id="ProtNLM"/>
    </source>
</evidence>
<dbReference type="InterPro" id="IPR017039">
    <property type="entry name" value="Virul_fac_BrkB"/>
</dbReference>
<keyword evidence="3 7" id="KW-0812">Transmembrane</keyword>
<keyword evidence="9" id="KW-1185">Reference proteome</keyword>